<evidence type="ECO:0000256" key="2">
    <source>
        <dbReference type="ARBA" id="ARBA00022842"/>
    </source>
</evidence>
<evidence type="ECO:0000313" key="6">
    <source>
        <dbReference type="EMBL" id="PWW82678.1"/>
    </source>
</evidence>
<dbReference type="Pfam" id="PF13378">
    <property type="entry name" value="MR_MLE_C"/>
    <property type="match status" value="1"/>
</dbReference>
<keyword evidence="1" id="KW-0479">Metal-binding</keyword>
<dbReference type="Gene3D" id="3.20.20.120">
    <property type="entry name" value="Enolase-like C-terminal domain"/>
    <property type="match status" value="1"/>
</dbReference>
<dbReference type="SFLD" id="SFLDF00009">
    <property type="entry name" value="o-succinylbenzoate_synthase"/>
    <property type="match status" value="1"/>
</dbReference>
<dbReference type="AlphaFoldDB" id="A0A317T821"/>
<dbReference type="InterPro" id="IPR036849">
    <property type="entry name" value="Enolase-like_C_sf"/>
</dbReference>
<dbReference type="SUPFAM" id="SSF54826">
    <property type="entry name" value="Enolase N-terminal domain-like"/>
    <property type="match status" value="1"/>
</dbReference>
<gene>
    <name evidence="6" type="primary">menC</name>
    <name evidence="6" type="ORF">CR164_02715</name>
</gene>
<dbReference type="PROSITE" id="PS00909">
    <property type="entry name" value="MR_MLE_2"/>
    <property type="match status" value="1"/>
</dbReference>
<evidence type="ECO:0000313" key="7">
    <source>
        <dbReference type="Proteomes" id="UP000246278"/>
    </source>
</evidence>
<organism evidence="6 7">
    <name type="scientific">Prosthecochloris marina</name>
    <dbReference type="NCBI Taxonomy" id="2017681"/>
    <lineage>
        <taxon>Bacteria</taxon>
        <taxon>Pseudomonadati</taxon>
        <taxon>Chlorobiota</taxon>
        <taxon>Chlorobiia</taxon>
        <taxon>Chlorobiales</taxon>
        <taxon>Chlorobiaceae</taxon>
        <taxon>Prosthecochloris</taxon>
    </lineage>
</organism>
<dbReference type="EC" id="4.2.1.113" evidence="4"/>
<evidence type="ECO:0000256" key="4">
    <source>
        <dbReference type="NCBIfam" id="TIGR01927"/>
    </source>
</evidence>
<dbReference type="CDD" id="cd03320">
    <property type="entry name" value="OSBS"/>
    <property type="match status" value="1"/>
</dbReference>
<dbReference type="PANTHER" id="PTHR48073">
    <property type="entry name" value="O-SUCCINYLBENZOATE SYNTHASE-RELATED"/>
    <property type="match status" value="1"/>
</dbReference>
<dbReference type="InterPro" id="IPR029017">
    <property type="entry name" value="Enolase-like_N"/>
</dbReference>
<keyword evidence="3" id="KW-0456">Lyase</keyword>
<keyword evidence="2" id="KW-0460">Magnesium</keyword>
<dbReference type="InterPro" id="IPR041338">
    <property type="entry name" value="OSBS_N"/>
</dbReference>
<sequence length="365" mass="40078">MKPGIVSIYRYSIPFVRPVPVRGSSLNTRDGLIIGLQTQNGKYTGFGEIAPLPGLHEETLSEALEQCASLLPAIDLSFGDLSLDNAGKTLPDNLFPSVRTGIEMSLLNLQSVARETFPSFSGALHAKEKLPLNALLFGNTESVLAIATDHFQKGYRTFKLKVQARNPGLAVEQVLALHCAFGNDISLRLDSNRSFSLENACTFFNRIPANSIEYIEEPVANPYLIPEFFNRTGIHSALDESLWMTPGIWSDIPHDCLGGIVLKPSRIGSFSDTLRLALQAEEEKIPAIISSAYETGIGLGFYARLASIISAEPTPCGLDTFRQLSHDILFGSFHVEEGCLLSENTYRSSLNPDLSMLELVERWTL</sequence>
<comment type="caution">
    <text evidence="6">The sequence shown here is derived from an EMBL/GenBank/DDBJ whole genome shotgun (WGS) entry which is preliminary data.</text>
</comment>
<dbReference type="NCBIfam" id="TIGR01927">
    <property type="entry name" value="menC_gam_Gplu"/>
    <property type="match status" value="1"/>
</dbReference>
<reference evidence="7" key="1">
    <citation type="submission" date="2017-10" db="EMBL/GenBank/DDBJ databases">
        <authorList>
            <person name="Gaisin V.A."/>
            <person name="Rysina M.S."/>
            <person name="Grouzdev D.S."/>
        </authorList>
    </citation>
    <scope>NUCLEOTIDE SEQUENCE [LARGE SCALE GENOMIC DNA]</scope>
    <source>
        <strain evidence="7">V1</strain>
    </source>
</reference>
<dbReference type="InterPro" id="IPR029065">
    <property type="entry name" value="Enolase_C-like"/>
</dbReference>
<dbReference type="GO" id="GO:0043748">
    <property type="term" value="F:O-succinylbenzoate synthase activity"/>
    <property type="evidence" value="ECO:0007669"/>
    <property type="project" value="UniProtKB-EC"/>
</dbReference>
<dbReference type="InterPro" id="IPR018110">
    <property type="entry name" value="Mandel_Rmase/mucon_lact_enz_CS"/>
</dbReference>
<dbReference type="Proteomes" id="UP000246278">
    <property type="component" value="Unassembled WGS sequence"/>
</dbReference>
<dbReference type="EMBL" id="PDNZ01000002">
    <property type="protein sequence ID" value="PWW82678.1"/>
    <property type="molecule type" value="Genomic_DNA"/>
</dbReference>
<evidence type="ECO:0000259" key="5">
    <source>
        <dbReference type="SMART" id="SM00922"/>
    </source>
</evidence>
<evidence type="ECO:0000256" key="3">
    <source>
        <dbReference type="ARBA" id="ARBA00023239"/>
    </source>
</evidence>
<dbReference type="GO" id="GO:0009063">
    <property type="term" value="P:amino acid catabolic process"/>
    <property type="evidence" value="ECO:0007669"/>
    <property type="project" value="InterPro"/>
</dbReference>
<feature type="domain" description="Mandelate racemase/muconate lactonizing enzyme C-terminal" evidence="5">
    <location>
        <begin position="140"/>
        <end position="235"/>
    </location>
</feature>
<evidence type="ECO:0000256" key="1">
    <source>
        <dbReference type="ARBA" id="ARBA00022723"/>
    </source>
</evidence>
<dbReference type="PANTHER" id="PTHR48073:SF2">
    <property type="entry name" value="O-SUCCINYLBENZOATE SYNTHASE"/>
    <property type="match status" value="1"/>
</dbReference>
<keyword evidence="7" id="KW-1185">Reference proteome</keyword>
<dbReference type="GO" id="GO:0046872">
    <property type="term" value="F:metal ion binding"/>
    <property type="evidence" value="ECO:0007669"/>
    <property type="project" value="UniProtKB-KW"/>
</dbReference>
<dbReference type="GO" id="GO:0009234">
    <property type="term" value="P:menaquinone biosynthetic process"/>
    <property type="evidence" value="ECO:0007669"/>
    <property type="project" value="UniProtKB-UniRule"/>
</dbReference>
<name>A0A317T821_9CHLB</name>
<dbReference type="SUPFAM" id="SSF51604">
    <property type="entry name" value="Enolase C-terminal domain-like"/>
    <property type="match status" value="1"/>
</dbReference>
<protein>
    <recommendedName>
        <fullName evidence="4">o-succinylbenzoate synthase</fullName>
        <ecNumber evidence="4">4.2.1.113</ecNumber>
    </recommendedName>
</protein>
<dbReference type="OrthoDB" id="9775391at2"/>
<dbReference type="InterPro" id="IPR013342">
    <property type="entry name" value="Mandelate_racemase_C"/>
</dbReference>
<dbReference type="SFLD" id="SFLDS00001">
    <property type="entry name" value="Enolase"/>
    <property type="match status" value="1"/>
</dbReference>
<dbReference type="SFLD" id="SFLDG00180">
    <property type="entry name" value="muconate_cycloisomerase"/>
    <property type="match status" value="1"/>
</dbReference>
<dbReference type="Pfam" id="PF21508">
    <property type="entry name" value="MenC_N"/>
    <property type="match status" value="1"/>
</dbReference>
<accession>A0A317T821</accession>
<dbReference type="Gene3D" id="3.30.390.10">
    <property type="entry name" value="Enolase-like, N-terminal domain"/>
    <property type="match status" value="1"/>
</dbReference>
<proteinExistence type="predicted"/>
<dbReference type="SMART" id="SM00922">
    <property type="entry name" value="MR_MLE"/>
    <property type="match status" value="1"/>
</dbReference>
<dbReference type="RefSeq" id="WP_110022394.1">
    <property type="nucleotide sequence ID" value="NZ_PDNZ01000002.1"/>
</dbReference>